<evidence type="ECO:0000256" key="1">
    <source>
        <dbReference type="ARBA" id="ARBA00009219"/>
    </source>
</evidence>
<keyword evidence="2" id="KW-0560">Oxidoreductase</keyword>
<organism evidence="4 5">
    <name type="scientific">Mycena citricolor</name>
    <dbReference type="NCBI Taxonomy" id="2018698"/>
    <lineage>
        <taxon>Eukaryota</taxon>
        <taxon>Fungi</taxon>
        <taxon>Dikarya</taxon>
        <taxon>Basidiomycota</taxon>
        <taxon>Agaricomycotina</taxon>
        <taxon>Agaricomycetes</taxon>
        <taxon>Agaricomycetidae</taxon>
        <taxon>Agaricales</taxon>
        <taxon>Marasmiineae</taxon>
        <taxon>Mycenaceae</taxon>
        <taxon>Mycena</taxon>
    </lineage>
</organism>
<dbReference type="Proteomes" id="UP001295794">
    <property type="component" value="Unassembled WGS sequence"/>
</dbReference>
<dbReference type="GO" id="GO:0006694">
    <property type="term" value="P:steroid biosynthetic process"/>
    <property type="evidence" value="ECO:0007669"/>
    <property type="project" value="InterPro"/>
</dbReference>
<dbReference type="Gene3D" id="3.40.50.720">
    <property type="entry name" value="NAD(P)-binding Rossmann-like Domain"/>
    <property type="match status" value="1"/>
</dbReference>
<evidence type="ECO:0000256" key="2">
    <source>
        <dbReference type="ARBA" id="ARBA00023002"/>
    </source>
</evidence>
<dbReference type="InterPro" id="IPR002225">
    <property type="entry name" value="3Beta_OHSteriod_DH/Estase"/>
</dbReference>
<gene>
    <name evidence="4" type="ORF">MYCIT1_LOCUS18053</name>
</gene>
<dbReference type="Pfam" id="PF01073">
    <property type="entry name" value="3Beta_HSD"/>
    <property type="match status" value="1"/>
</dbReference>
<dbReference type="AlphaFoldDB" id="A0AAD2HC00"/>
<dbReference type="SUPFAM" id="SSF51735">
    <property type="entry name" value="NAD(P)-binding Rossmann-fold domains"/>
    <property type="match status" value="1"/>
</dbReference>
<dbReference type="InterPro" id="IPR036291">
    <property type="entry name" value="NAD(P)-bd_dom_sf"/>
</dbReference>
<protein>
    <recommendedName>
        <fullName evidence="3">3-beta hydroxysteroid dehydrogenase/isomerase domain-containing protein</fullName>
    </recommendedName>
</protein>
<dbReference type="PANTHER" id="PTHR43245:SF51">
    <property type="entry name" value="SHORT CHAIN DEHYDROGENASE_REDUCTASE FAMILY 42E, MEMBER 2"/>
    <property type="match status" value="1"/>
</dbReference>
<dbReference type="EMBL" id="CAVNYO010000181">
    <property type="protein sequence ID" value="CAK5272415.1"/>
    <property type="molecule type" value="Genomic_DNA"/>
</dbReference>
<dbReference type="GO" id="GO:0016616">
    <property type="term" value="F:oxidoreductase activity, acting on the CH-OH group of donors, NAD or NADP as acceptor"/>
    <property type="evidence" value="ECO:0007669"/>
    <property type="project" value="InterPro"/>
</dbReference>
<comment type="caution">
    <text evidence="4">The sequence shown here is derived from an EMBL/GenBank/DDBJ whole genome shotgun (WGS) entry which is preliminary data.</text>
</comment>
<evidence type="ECO:0000313" key="5">
    <source>
        <dbReference type="Proteomes" id="UP001295794"/>
    </source>
</evidence>
<reference evidence="4" key="1">
    <citation type="submission" date="2023-11" db="EMBL/GenBank/DDBJ databases">
        <authorList>
            <person name="De Vega J J."/>
            <person name="De Vega J J."/>
        </authorList>
    </citation>
    <scope>NUCLEOTIDE SEQUENCE</scope>
</reference>
<name>A0AAD2HC00_9AGAR</name>
<feature type="domain" description="3-beta hydroxysteroid dehydrogenase/isomerase" evidence="3">
    <location>
        <begin position="75"/>
        <end position="363"/>
    </location>
</feature>
<sequence>MSWTTHLTAAACLLALLALYIYINDRRLTAIPPAALAVSPTRCTVEDVWKMDARLRVAPVSNAGQIPPRTGRRYIVVGGAGFLGGWIVRQLLDRGEEPRRIRVLDLRPPARADLTTGRGTAVHFMQVDISDGDAVRAAFAAPWPEGAPDAGLTVFHTAANIRFFEKRRSLLPNSARVNVAGTQHVVDAARAAGAGVLVYTSSGSVSVKSSRFLLWPWEREPAMFVQAINEDEALVPTRHEQFFSNYAATKIVAERRVRAADKTPSGQTVLRTGCLRPGNGIFGPGGDMLCGAYLVRQVNPTWLDSVVQNFTYVENAAVAHLLYEQRLLELENGGRNPDIGGQAFVIADPGRPPTYGDVYLTLSTLMDGETTFPFLSPTLMILLSHAIECYYLSRPRLVSALPFLKHILPPLAGDLVNLQPPLFNLVNVHLVFDDSRARLPPEKGGLGYKGAWTTFEGLHKTVVEHKRGALRSEQRSDVAGISLGFGLGKAQKAVGRMGKKVEETVGVDPVYVLGST</sequence>
<dbReference type="InterPro" id="IPR050177">
    <property type="entry name" value="Lipid_A_modif_metabolic_enz"/>
</dbReference>
<dbReference type="PANTHER" id="PTHR43245">
    <property type="entry name" value="BIFUNCTIONAL POLYMYXIN RESISTANCE PROTEIN ARNA"/>
    <property type="match status" value="1"/>
</dbReference>
<proteinExistence type="inferred from homology"/>
<comment type="similarity">
    <text evidence="1">Belongs to the 3-beta-HSD family.</text>
</comment>
<evidence type="ECO:0000259" key="3">
    <source>
        <dbReference type="Pfam" id="PF01073"/>
    </source>
</evidence>
<evidence type="ECO:0000313" key="4">
    <source>
        <dbReference type="EMBL" id="CAK5272415.1"/>
    </source>
</evidence>
<keyword evidence="5" id="KW-1185">Reference proteome</keyword>
<accession>A0AAD2HC00</accession>